<proteinExistence type="predicted"/>
<sequence>MPILSTSDCHEMFALYTATRHQRFVAHCVDIFVSRMIDAVPLNIKELLMHTIRHAGSVNDMSVMLPNIFGEGDVITVEGQSWPIYEIIHHSNALNRIAAAIGDNIRVRPHEADENIWLCVEYYPVPLYEYNMEEEPESPVFHNPEDEYADMPPLEV</sequence>
<evidence type="ECO:0000256" key="1">
    <source>
        <dbReference type="SAM" id="MobiDB-lite"/>
    </source>
</evidence>
<dbReference type="EMBL" id="MN739022">
    <property type="protein sequence ID" value="QHT35507.1"/>
    <property type="molecule type" value="Genomic_DNA"/>
</dbReference>
<reference evidence="2" key="1">
    <citation type="journal article" date="2020" name="Nature">
        <title>Giant virus diversity and host interactions through global metagenomics.</title>
        <authorList>
            <person name="Schulz F."/>
            <person name="Roux S."/>
            <person name="Paez-Espino D."/>
            <person name="Jungbluth S."/>
            <person name="Walsh D.A."/>
            <person name="Denef V.J."/>
            <person name="McMahon K.D."/>
            <person name="Konstantinidis K.T."/>
            <person name="Eloe-Fadrosh E.A."/>
            <person name="Kyrpides N.C."/>
            <person name="Woyke T."/>
        </authorList>
    </citation>
    <scope>NUCLEOTIDE SEQUENCE</scope>
    <source>
        <strain evidence="2">GVMAG-M-3300009180-45</strain>
    </source>
</reference>
<feature type="region of interest" description="Disordered" evidence="1">
    <location>
        <begin position="137"/>
        <end position="156"/>
    </location>
</feature>
<organism evidence="2">
    <name type="scientific">viral metagenome</name>
    <dbReference type="NCBI Taxonomy" id="1070528"/>
    <lineage>
        <taxon>unclassified sequences</taxon>
        <taxon>metagenomes</taxon>
        <taxon>organismal metagenomes</taxon>
    </lineage>
</organism>
<accession>A0A6C0F1T6</accession>
<evidence type="ECO:0000313" key="2">
    <source>
        <dbReference type="EMBL" id="QHT35507.1"/>
    </source>
</evidence>
<protein>
    <submittedName>
        <fullName evidence="2">Uncharacterized protein</fullName>
    </submittedName>
</protein>
<name>A0A6C0F1T6_9ZZZZ</name>
<dbReference type="AlphaFoldDB" id="A0A6C0F1T6"/>